<evidence type="ECO:0000313" key="3">
    <source>
        <dbReference type="Proteomes" id="UP000184207"/>
    </source>
</evidence>
<dbReference type="CDD" id="cd01949">
    <property type="entry name" value="GGDEF"/>
    <property type="match status" value="1"/>
</dbReference>
<dbReference type="Pfam" id="PF00990">
    <property type="entry name" value="GGDEF"/>
    <property type="match status" value="1"/>
</dbReference>
<reference evidence="3" key="1">
    <citation type="submission" date="2016-12" db="EMBL/GenBank/DDBJ databases">
        <authorList>
            <person name="Varghese N."/>
            <person name="Submissions S."/>
        </authorList>
    </citation>
    <scope>NUCLEOTIDE SEQUENCE [LARGE SCALE GENOMIC DNA]</scope>
    <source>
        <strain evidence="3">DSM 13020</strain>
    </source>
</reference>
<organism evidence="2 3">
    <name type="scientific">Fervidobacterium gondwanense DSM 13020</name>
    <dbReference type="NCBI Taxonomy" id="1121883"/>
    <lineage>
        <taxon>Bacteria</taxon>
        <taxon>Thermotogati</taxon>
        <taxon>Thermotogota</taxon>
        <taxon>Thermotogae</taxon>
        <taxon>Thermotogales</taxon>
        <taxon>Fervidobacteriaceae</taxon>
        <taxon>Fervidobacterium</taxon>
    </lineage>
</organism>
<dbReference type="Gene3D" id="3.30.70.270">
    <property type="match status" value="1"/>
</dbReference>
<dbReference type="InterPro" id="IPR029787">
    <property type="entry name" value="Nucleotide_cyclase"/>
</dbReference>
<dbReference type="GO" id="GO:0043709">
    <property type="term" value="P:cell adhesion involved in single-species biofilm formation"/>
    <property type="evidence" value="ECO:0007669"/>
    <property type="project" value="TreeGrafter"/>
</dbReference>
<name>A0A1M7TD50_FERGO</name>
<gene>
    <name evidence="2" type="ORF">SAMN02745226_01848</name>
</gene>
<evidence type="ECO:0000313" key="2">
    <source>
        <dbReference type="EMBL" id="SHN68588.1"/>
    </source>
</evidence>
<dbReference type="NCBIfam" id="TIGR00254">
    <property type="entry name" value="GGDEF"/>
    <property type="match status" value="1"/>
</dbReference>
<dbReference type="EMBL" id="FRDJ01000014">
    <property type="protein sequence ID" value="SHN68588.1"/>
    <property type="molecule type" value="Genomic_DNA"/>
</dbReference>
<feature type="domain" description="GGDEF" evidence="1">
    <location>
        <begin position="148"/>
        <end position="263"/>
    </location>
</feature>
<dbReference type="RefSeq" id="WP_072760806.1">
    <property type="nucleotide sequence ID" value="NZ_FRDJ01000014.1"/>
</dbReference>
<dbReference type="AlphaFoldDB" id="A0A1M7TD50"/>
<dbReference type="SUPFAM" id="SSF55073">
    <property type="entry name" value="Nucleotide cyclase"/>
    <property type="match status" value="1"/>
</dbReference>
<dbReference type="SMART" id="SM00267">
    <property type="entry name" value="GGDEF"/>
    <property type="match status" value="1"/>
</dbReference>
<dbReference type="STRING" id="1121883.SAMN02745226_01848"/>
<proteinExistence type="predicted"/>
<dbReference type="PANTHER" id="PTHR45138">
    <property type="entry name" value="REGULATORY COMPONENTS OF SENSORY TRANSDUCTION SYSTEM"/>
    <property type="match status" value="1"/>
</dbReference>
<dbReference type="GO" id="GO:0052621">
    <property type="term" value="F:diguanylate cyclase activity"/>
    <property type="evidence" value="ECO:0007669"/>
    <property type="project" value="TreeGrafter"/>
</dbReference>
<dbReference type="InterPro" id="IPR000160">
    <property type="entry name" value="GGDEF_dom"/>
</dbReference>
<dbReference type="PANTHER" id="PTHR45138:SF9">
    <property type="entry name" value="DIGUANYLATE CYCLASE DGCM-RELATED"/>
    <property type="match status" value="1"/>
</dbReference>
<evidence type="ECO:0000259" key="1">
    <source>
        <dbReference type="PROSITE" id="PS50887"/>
    </source>
</evidence>
<dbReference type="InterPro" id="IPR050469">
    <property type="entry name" value="Diguanylate_Cyclase"/>
</dbReference>
<dbReference type="InterPro" id="IPR043128">
    <property type="entry name" value="Rev_trsase/Diguanyl_cyclase"/>
</dbReference>
<dbReference type="GO" id="GO:1902201">
    <property type="term" value="P:negative regulation of bacterial-type flagellum-dependent cell motility"/>
    <property type="evidence" value="ECO:0007669"/>
    <property type="project" value="TreeGrafter"/>
</dbReference>
<sequence>MRIVESLGIKEPSEASLLTLSIIDFINTLDEWEFVDKLSKAIFFHTNLSGVRVMTKNCIKIIGKARGEQLNFDSENIKIHVYYDTENRQDLSFVNSISVIAELHLRNIYKHTEITKLAFYDELTGAFTRTAGMRFLESACESVKRSGRKAYLTFIDIDNLKTFNDTYGHKAGDEILREFAQACLSNMRRNDLLVRYGGDEFLLFIDSDRPDALIDRIIHSSPVTFSFGIIDIDSRNLDELIRRVDEKMYEMKYQRKEKASKQA</sequence>
<dbReference type="OrthoDB" id="45260at2"/>
<dbReference type="GO" id="GO:0005886">
    <property type="term" value="C:plasma membrane"/>
    <property type="evidence" value="ECO:0007669"/>
    <property type="project" value="TreeGrafter"/>
</dbReference>
<dbReference type="PROSITE" id="PS50887">
    <property type="entry name" value="GGDEF"/>
    <property type="match status" value="1"/>
</dbReference>
<accession>A0A1M7TD50</accession>
<keyword evidence="3" id="KW-1185">Reference proteome</keyword>
<dbReference type="Proteomes" id="UP000184207">
    <property type="component" value="Unassembled WGS sequence"/>
</dbReference>
<protein>
    <submittedName>
        <fullName evidence="2">Diguanylate cyclase (GGDEF) domain-containing protein</fullName>
    </submittedName>
</protein>